<protein>
    <submittedName>
        <fullName evidence="2">Uncharacterized protein</fullName>
    </submittedName>
</protein>
<feature type="transmembrane region" description="Helical" evidence="1">
    <location>
        <begin position="20"/>
        <end position="36"/>
    </location>
</feature>
<reference evidence="2 3" key="1">
    <citation type="submission" date="2019-10" db="EMBL/GenBank/DDBJ databases">
        <title>Florida's Freshwater Springs.</title>
        <authorList>
            <person name="Malki K."/>
            <person name="Breitbart M."/>
        </authorList>
    </citation>
    <scope>NUCLEOTIDE SEQUENCE [LARGE SCALE GENOMIC DNA]</scope>
    <source>
        <strain evidence="2">CtczB4</strain>
    </source>
</reference>
<evidence type="ECO:0000313" key="2">
    <source>
        <dbReference type="EMBL" id="QGH72657.1"/>
    </source>
</evidence>
<evidence type="ECO:0000313" key="3">
    <source>
        <dbReference type="Proteomes" id="UP000501166"/>
    </source>
</evidence>
<keyword evidence="1" id="KW-1133">Transmembrane helix</keyword>
<name>A0A5Q2W3A7_9VIRU</name>
<evidence type="ECO:0000256" key="1">
    <source>
        <dbReference type="SAM" id="Phobius"/>
    </source>
</evidence>
<dbReference type="Proteomes" id="UP000501166">
    <property type="component" value="Segment"/>
</dbReference>
<dbReference type="EMBL" id="MN582072">
    <property type="protein sequence ID" value="QGH72657.1"/>
    <property type="molecule type" value="Genomic_DNA"/>
</dbReference>
<proteinExistence type="predicted"/>
<keyword evidence="3" id="KW-1185">Reference proteome</keyword>
<sequence length="55" mass="6327">MIEGSQQGKVLQAMLLLTRRIQLLIVLFLLEVLYINKSHSSKTGRTISRENELRS</sequence>
<keyword evidence="1" id="KW-0812">Transmembrane</keyword>
<accession>A0A5Q2W3A7</accession>
<organism evidence="2 3">
    <name type="scientific">CRESS virus sp. ctczB4</name>
    <dbReference type="NCBI Taxonomy" id="2656682"/>
    <lineage>
        <taxon>Viruses</taxon>
        <taxon>Monodnaviria</taxon>
        <taxon>Shotokuvirae</taxon>
        <taxon>Cressdnaviricota</taxon>
        <taxon>Arfiviricetes</taxon>
        <taxon>Saturnivirales</taxon>
        <taxon>Kanorauviridae</taxon>
        <taxon>Ninurtavirus</taxon>
        <taxon>Ninurtavirus raringis</taxon>
    </lineage>
</organism>
<keyword evidence="1" id="KW-0472">Membrane</keyword>